<evidence type="ECO:0000313" key="3">
    <source>
        <dbReference type="Proteomes" id="UP000464620"/>
    </source>
</evidence>
<evidence type="ECO:0000313" key="2">
    <source>
        <dbReference type="EMBL" id="QHN77501.1"/>
    </source>
</evidence>
<dbReference type="Proteomes" id="UP000464620">
    <property type="component" value="Chromosome B09"/>
</dbReference>
<protein>
    <recommendedName>
        <fullName evidence="1">DUF4216 domain-containing protein</fullName>
    </recommendedName>
</protein>
<sequence length="320" mass="36577">MISLAPRLGLVLKHSIDVGVGVIDVDRSCVQPVDDLRSWIDVSDLDKFGFVLQRSGSHSGQQPSLANSVRWLQIQTSIATDLRFELKELIPKYQLMNPDIMNTVHEDLRYLAKGPSRYAKRFSTFSINGFSFRTTNRDNGLKTQNSGVFLMSSTPCVASASDANIRNADLSYYGKLEDIIELNYNGRFWVTLFKCKWADITRERGCRKDSWGFTSVNFSRVIHSGDREEDDPYIEASQARMVYFVNDEVNKDWSVVVHLKPRDSYDMGGNEDDEECENEPWLEQNLDSLFENGDNLSLLRDEVDDELLDDDIGEDEHMSE</sequence>
<reference evidence="2 3" key="1">
    <citation type="submission" date="2020-01" db="EMBL/GenBank/DDBJ databases">
        <title>Genome sequence of Arachis hypogaea, cultivar Shitouqi.</title>
        <authorList>
            <person name="Zhuang W."/>
            <person name="Chen H."/>
            <person name="Varshney R."/>
            <person name="Wang D."/>
            <person name="Ming R."/>
        </authorList>
    </citation>
    <scope>NUCLEOTIDE SEQUENCE [LARGE SCALE GENOMIC DNA]</scope>
    <source>
        <tissue evidence="2">Young leaf</tissue>
    </source>
</reference>
<organism evidence="2 3">
    <name type="scientific">Arachis hypogaea</name>
    <name type="common">Peanut</name>
    <dbReference type="NCBI Taxonomy" id="3818"/>
    <lineage>
        <taxon>Eukaryota</taxon>
        <taxon>Viridiplantae</taxon>
        <taxon>Streptophyta</taxon>
        <taxon>Embryophyta</taxon>
        <taxon>Tracheophyta</taxon>
        <taxon>Spermatophyta</taxon>
        <taxon>Magnoliopsida</taxon>
        <taxon>eudicotyledons</taxon>
        <taxon>Gunneridae</taxon>
        <taxon>Pentapetalae</taxon>
        <taxon>rosids</taxon>
        <taxon>fabids</taxon>
        <taxon>Fabales</taxon>
        <taxon>Fabaceae</taxon>
        <taxon>Papilionoideae</taxon>
        <taxon>50 kb inversion clade</taxon>
        <taxon>dalbergioids sensu lato</taxon>
        <taxon>Dalbergieae</taxon>
        <taxon>Pterocarpus clade</taxon>
        <taxon>Arachis</taxon>
    </lineage>
</organism>
<evidence type="ECO:0000259" key="1">
    <source>
        <dbReference type="Pfam" id="PF13952"/>
    </source>
</evidence>
<dbReference type="EMBL" id="CP031001">
    <property type="protein sequence ID" value="QHN77501.1"/>
    <property type="molecule type" value="Genomic_DNA"/>
</dbReference>
<proteinExistence type="predicted"/>
<dbReference type="InterPro" id="IPR025312">
    <property type="entry name" value="DUF4216"/>
</dbReference>
<feature type="domain" description="DUF4216" evidence="1">
    <location>
        <begin position="180"/>
        <end position="256"/>
    </location>
</feature>
<accession>A0A6B9V9Y0</accession>
<dbReference type="AlphaFoldDB" id="A0A6B9V9Y0"/>
<dbReference type="PANTHER" id="PTHR48258:SF12">
    <property type="entry name" value="TRANSPOSON PROTEIN, CACTA, EN_SPM SUB-CLASS"/>
    <property type="match status" value="1"/>
</dbReference>
<dbReference type="Pfam" id="PF13952">
    <property type="entry name" value="DUF4216"/>
    <property type="match status" value="1"/>
</dbReference>
<name>A0A6B9V9Y0_ARAHY</name>
<dbReference type="PANTHER" id="PTHR48258">
    <property type="entry name" value="DUF4218 DOMAIN-CONTAINING PROTEIN-RELATED"/>
    <property type="match status" value="1"/>
</dbReference>
<gene>
    <name evidence="2" type="ORF">DS421_19g653240</name>
</gene>